<dbReference type="AlphaFoldDB" id="A0A0A7FXK5"/>
<dbReference type="EMBL" id="CP006905">
    <property type="protein sequence ID" value="AIY84364.1"/>
    <property type="molecule type" value="Genomic_DNA"/>
</dbReference>
<reference evidence="1 2" key="1">
    <citation type="journal article" date="2015" name="Infect. Genet. Evol.">
        <title>Genomic sequences of six botulinum neurotoxin-producing strains representing three clostridial species illustrate the mobility and diversity of botulinum neurotoxin genes.</title>
        <authorList>
            <person name="Smith T.J."/>
            <person name="Hill K.K."/>
            <person name="Xie G."/>
            <person name="Foley B.T."/>
            <person name="Williamson C.H."/>
            <person name="Foster J.T."/>
            <person name="Johnson S.L."/>
            <person name="Chertkov O."/>
            <person name="Teshima H."/>
            <person name="Gibbons H.S."/>
            <person name="Johnsky L.A."/>
            <person name="Karavis M.A."/>
            <person name="Smith L.A."/>
        </authorList>
    </citation>
    <scope>NUCLEOTIDE SEQUENCE [LARGE SCALE GENOMIC DNA]</scope>
    <source>
        <strain evidence="1 2">Sullivan</strain>
    </source>
</reference>
<dbReference type="KEGG" id="cbv:U729_478"/>
<name>A0A0A7FXK5_9CLOT</name>
<keyword evidence="2" id="KW-1185">Reference proteome</keyword>
<evidence type="ECO:0000313" key="1">
    <source>
        <dbReference type="EMBL" id="AIY84364.1"/>
    </source>
</evidence>
<evidence type="ECO:0000313" key="2">
    <source>
        <dbReference type="Proteomes" id="UP000030635"/>
    </source>
</evidence>
<organism evidence="1 2">
    <name type="scientific">Clostridium baratii str. Sullivan</name>
    <dbReference type="NCBI Taxonomy" id="1415775"/>
    <lineage>
        <taxon>Bacteria</taxon>
        <taxon>Bacillati</taxon>
        <taxon>Bacillota</taxon>
        <taxon>Clostridia</taxon>
        <taxon>Eubacteriales</taxon>
        <taxon>Clostridiaceae</taxon>
        <taxon>Clostridium</taxon>
    </lineage>
</organism>
<gene>
    <name evidence="1" type="ORF">U729_478</name>
</gene>
<dbReference type="HOGENOM" id="CLU_2664521_0_0_9"/>
<dbReference type="Proteomes" id="UP000030635">
    <property type="component" value="Chromosome"/>
</dbReference>
<protein>
    <submittedName>
        <fullName evidence="1">Uncharacterized protein</fullName>
    </submittedName>
</protein>
<accession>A0A0A7FXK5</accession>
<dbReference type="RefSeq" id="WP_039311311.1">
    <property type="nucleotide sequence ID" value="NZ_CP006905.1"/>
</dbReference>
<sequence>MDNDKLRVQLEKRYFNTKGFCNAVCKKLGADGYECIVDNSEDIIVDGERYSLEKWSFDYESPIQEAVFKRVEVNR</sequence>
<proteinExistence type="predicted"/>